<dbReference type="PANTHER" id="PTHR43586">
    <property type="entry name" value="CYSTEINE DESULFURASE"/>
    <property type="match status" value="1"/>
</dbReference>
<dbReference type="OMA" id="RCRTINT"/>
<feature type="domain" description="MOSC" evidence="3">
    <location>
        <begin position="699"/>
        <end position="896"/>
    </location>
</feature>
<proteinExistence type="predicted"/>
<dbReference type="GO" id="GO:0006777">
    <property type="term" value="P:Mo-molybdopterin cofactor biosynthetic process"/>
    <property type="evidence" value="ECO:0007669"/>
    <property type="project" value="UniProtKB-KW"/>
</dbReference>
<dbReference type="GO" id="GO:0003824">
    <property type="term" value="F:catalytic activity"/>
    <property type="evidence" value="ECO:0007669"/>
    <property type="project" value="InterPro"/>
</dbReference>
<dbReference type="Gene3D" id="3.90.1150.10">
    <property type="entry name" value="Aspartate Aminotransferase, domain 1"/>
    <property type="match status" value="1"/>
</dbReference>
<dbReference type="InterPro" id="IPR015422">
    <property type="entry name" value="PyrdxlP-dep_Trfase_small"/>
</dbReference>
<accession>A0A5J4YJ04</accession>
<dbReference type="SUPFAM" id="SSF53383">
    <property type="entry name" value="PLP-dependent transferases"/>
    <property type="match status" value="1"/>
</dbReference>
<dbReference type="Gene3D" id="3.40.640.10">
    <property type="entry name" value="Type I PLP-dependent aspartate aminotransferase-like (Major domain)"/>
    <property type="match status" value="1"/>
</dbReference>
<keyword evidence="1" id="KW-0663">Pyridoxal phosphate</keyword>
<organism evidence="4 5">
    <name type="scientific">Porphyridium purpureum</name>
    <name type="common">Red alga</name>
    <name type="synonym">Porphyridium cruentum</name>
    <dbReference type="NCBI Taxonomy" id="35688"/>
    <lineage>
        <taxon>Eukaryota</taxon>
        <taxon>Rhodophyta</taxon>
        <taxon>Bangiophyceae</taxon>
        <taxon>Porphyridiales</taxon>
        <taxon>Porphyridiaceae</taxon>
        <taxon>Porphyridium</taxon>
    </lineage>
</organism>
<protein>
    <submittedName>
        <fullName evidence="4">Molybdenum cofactor sulfurase 3</fullName>
    </submittedName>
</protein>
<dbReference type="GO" id="GO:0030151">
    <property type="term" value="F:molybdenum ion binding"/>
    <property type="evidence" value="ECO:0007669"/>
    <property type="project" value="InterPro"/>
</dbReference>
<evidence type="ECO:0000313" key="5">
    <source>
        <dbReference type="Proteomes" id="UP000324585"/>
    </source>
</evidence>
<dbReference type="InterPro" id="IPR005302">
    <property type="entry name" value="MoCF_Sase_C"/>
</dbReference>
<dbReference type="OrthoDB" id="10264306at2759"/>
<keyword evidence="5" id="KW-1185">Reference proteome</keyword>
<dbReference type="PANTHER" id="PTHR43586:SF8">
    <property type="entry name" value="CYSTEINE DESULFURASE 1, CHLOROPLASTIC"/>
    <property type="match status" value="1"/>
</dbReference>
<dbReference type="InterPro" id="IPR000192">
    <property type="entry name" value="Aminotrans_V_dom"/>
</dbReference>
<dbReference type="Pfam" id="PF00266">
    <property type="entry name" value="Aminotran_5"/>
    <property type="match status" value="1"/>
</dbReference>
<evidence type="ECO:0000313" key="4">
    <source>
        <dbReference type="EMBL" id="KAA8491032.1"/>
    </source>
</evidence>
<name>A0A5J4YJ04_PORPP</name>
<evidence type="ECO:0000256" key="1">
    <source>
        <dbReference type="ARBA" id="ARBA00022898"/>
    </source>
</evidence>
<dbReference type="InterPro" id="IPR015421">
    <property type="entry name" value="PyrdxlP-dep_Trfase_major"/>
</dbReference>
<dbReference type="Pfam" id="PF03476">
    <property type="entry name" value="MOSC_N"/>
    <property type="match status" value="1"/>
</dbReference>
<dbReference type="PROSITE" id="PS51340">
    <property type="entry name" value="MOSC"/>
    <property type="match status" value="1"/>
</dbReference>
<dbReference type="InterPro" id="IPR005303">
    <property type="entry name" value="MOCOS_middle"/>
</dbReference>
<dbReference type="GO" id="GO:0030170">
    <property type="term" value="F:pyridoxal phosphate binding"/>
    <property type="evidence" value="ECO:0007669"/>
    <property type="project" value="InterPro"/>
</dbReference>
<comment type="caution">
    <text evidence="4">The sequence shown here is derived from an EMBL/GenBank/DDBJ whole genome shotgun (WGS) entry which is preliminary data.</text>
</comment>
<dbReference type="Pfam" id="PF03473">
    <property type="entry name" value="MOSC"/>
    <property type="match status" value="1"/>
</dbReference>
<keyword evidence="2" id="KW-0501">Molybdenum cofactor biosynthesis</keyword>
<dbReference type="SUPFAM" id="SSF141673">
    <property type="entry name" value="MOSC N-terminal domain-like"/>
    <property type="match status" value="1"/>
</dbReference>
<evidence type="ECO:0000256" key="2">
    <source>
        <dbReference type="ARBA" id="ARBA00023150"/>
    </source>
</evidence>
<gene>
    <name evidence="4" type="ORF">FVE85_4449</name>
</gene>
<dbReference type="InterPro" id="IPR015424">
    <property type="entry name" value="PyrdxlP-dep_Trfase"/>
</dbReference>
<dbReference type="AlphaFoldDB" id="A0A5J4YJ04"/>
<sequence>MRWGYSAGCETRGGACKRSGRCVQRVGGAAAERRDARTACGAACATCTHVTMLAPPVPQELAVAPVRAHANPHSMPSARLAQEQVRAAVLAELLGHDEYHGQHRACVSGQPAHETCSECARFSLVFTSGATDSLQKAVQWLYLTPQDMLVVPTVAHTSALGVISIAMERGASTRVLSWEDLVDALDGAESQLNQSSASGMLVVVLPAECNLTGDLLRMQDIANRLKTQGMYGFAPSQIAIMADTAKYCASHTLPMHEGASFERVDLAVCSFYKMFGTPTGLGALVVRHRSAAHDRIVNESSRQPCARFGGNSVHAVFLGGQKGMASARPHVERRHQRIEHLLEYGTPHYQGIAALPDGFQFLRSRGGLARIRAHAEELYTVALRRLRSLEYENGKPVVILYGERFFHDAKLHHCDARARSTILAFNVITAWGHLVPCKTVAARLAESKRSVLVRAGCCCNPGGCQRALGVSDEHFASLYLMGYRCSSPGRERGSPAFCTKRSACLVKNPEQMGLVRASFGFDSSQEDVDALIGAVVDLARNYSLSSLSVRSRSPFVQPHWNLQRICVYPVKGCGAFEPESWPLDPRTGGLSGDRVFAVLDSVTGRMVSGKHCRALSTITTKISWDPSSPDGFHMRGIELRDSELNAITISFSQGDCRREVYCVGSQSESFRFRRQVIASSSSPPNGDSKSTLLVYVMDAPCIRTFLTRATGRALDLVDLDGAQMWNTTPLHVVSVESVHALSRAMPQHGGDVDLDQFRANLYVSRSKDVGRTGIGLTDTFPMGDAAACLASIEASLRDLCCVDSEGNMCALLQYESACARCRTINTDTGRRNEPLQTLLQLDQRNRMQEHVVEQPVFGHLYTAFCLQGSIDHSGRRLPPTAETEGLLSVGDTKFIPREVEGEELGAM</sequence>
<dbReference type="EMBL" id="VRMN01000016">
    <property type="protein sequence ID" value="KAA8491032.1"/>
    <property type="molecule type" value="Genomic_DNA"/>
</dbReference>
<evidence type="ECO:0000259" key="3">
    <source>
        <dbReference type="PROSITE" id="PS51340"/>
    </source>
</evidence>
<dbReference type="Proteomes" id="UP000324585">
    <property type="component" value="Unassembled WGS sequence"/>
</dbReference>
<reference evidence="5" key="1">
    <citation type="journal article" date="2019" name="Nat. Commun.">
        <title>Expansion of phycobilisome linker gene families in mesophilic red algae.</title>
        <authorList>
            <person name="Lee J."/>
            <person name="Kim D."/>
            <person name="Bhattacharya D."/>
            <person name="Yoon H.S."/>
        </authorList>
    </citation>
    <scope>NUCLEOTIDE SEQUENCE [LARGE SCALE GENOMIC DNA]</scope>
    <source>
        <strain evidence="5">CCMP 1328</strain>
    </source>
</reference>